<evidence type="ECO:0000313" key="1">
    <source>
        <dbReference type="EMBL" id="KAL3688459.1"/>
    </source>
</evidence>
<evidence type="ECO:0000313" key="2">
    <source>
        <dbReference type="Proteomes" id="UP001633002"/>
    </source>
</evidence>
<dbReference type="Proteomes" id="UP001633002">
    <property type="component" value="Unassembled WGS sequence"/>
</dbReference>
<gene>
    <name evidence="1" type="ORF">R1sor_014768</name>
</gene>
<reference evidence="1 2" key="1">
    <citation type="submission" date="2024-09" db="EMBL/GenBank/DDBJ databases">
        <title>Chromosome-scale assembly of Riccia sorocarpa.</title>
        <authorList>
            <person name="Paukszto L."/>
        </authorList>
    </citation>
    <scope>NUCLEOTIDE SEQUENCE [LARGE SCALE GENOMIC DNA]</scope>
    <source>
        <strain evidence="1">LP-2024</strain>
        <tissue evidence="1">Aerial parts of the thallus</tissue>
    </source>
</reference>
<dbReference type="AlphaFoldDB" id="A0ABD3HGH0"/>
<keyword evidence="2" id="KW-1185">Reference proteome</keyword>
<protein>
    <submittedName>
        <fullName evidence="1">Uncharacterized protein</fullName>
    </submittedName>
</protein>
<name>A0ABD3HGH0_9MARC</name>
<dbReference type="EMBL" id="JBJQOH010000004">
    <property type="protein sequence ID" value="KAL3688459.1"/>
    <property type="molecule type" value="Genomic_DNA"/>
</dbReference>
<accession>A0ABD3HGH0</accession>
<comment type="caution">
    <text evidence="1">The sequence shown here is derived from an EMBL/GenBank/DDBJ whole genome shotgun (WGS) entry which is preliminary data.</text>
</comment>
<sequence length="229" mass="26573">MQSSKSHGGVQILPLVDQSAAVKIRQVTKILEWDQMKESATLQQLLKPWYKVRDNLRFDPELAELPANLTIHQVLVIAVKNSKLNVSSEVELRRSLKRLRIYYFRDLKQLETRNQVGVGPSPTLDLVRLSNWARRIQMVLSTPLQRCKGWKWQSADDSLVRTGWSHETKWWKRLLSAEKSLTDKMNRRWGVEDKRRGVEESVETYLAETGSTTRELLVMANPVARVLVR</sequence>
<proteinExistence type="predicted"/>
<organism evidence="1 2">
    <name type="scientific">Riccia sorocarpa</name>
    <dbReference type="NCBI Taxonomy" id="122646"/>
    <lineage>
        <taxon>Eukaryota</taxon>
        <taxon>Viridiplantae</taxon>
        <taxon>Streptophyta</taxon>
        <taxon>Embryophyta</taxon>
        <taxon>Marchantiophyta</taxon>
        <taxon>Marchantiopsida</taxon>
        <taxon>Marchantiidae</taxon>
        <taxon>Marchantiales</taxon>
        <taxon>Ricciaceae</taxon>
        <taxon>Riccia</taxon>
    </lineage>
</organism>